<evidence type="ECO:0000259" key="4">
    <source>
        <dbReference type="PROSITE" id="PS50060"/>
    </source>
</evidence>
<dbReference type="InterPro" id="IPR002172">
    <property type="entry name" value="LDrepeatLR_classA_rpt"/>
</dbReference>
<dbReference type="PROSITE" id="PS50068">
    <property type="entry name" value="LDLRA_2"/>
    <property type="match status" value="1"/>
</dbReference>
<keyword evidence="6" id="KW-1185">Reference proteome</keyword>
<evidence type="ECO:0000256" key="3">
    <source>
        <dbReference type="SAM" id="SignalP"/>
    </source>
</evidence>
<protein>
    <recommendedName>
        <fullName evidence="4">MAM domain-containing protein</fullName>
    </recommendedName>
</protein>
<evidence type="ECO:0000256" key="2">
    <source>
        <dbReference type="PROSITE-ProRule" id="PRU00124"/>
    </source>
</evidence>
<evidence type="ECO:0000313" key="6">
    <source>
        <dbReference type="Proteomes" id="UP001217089"/>
    </source>
</evidence>
<dbReference type="InterPro" id="IPR013320">
    <property type="entry name" value="ConA-like_dom_sf"/>
</dbReference>
<feature type="disulfide bond" evidence="2">
    <location>
        <begin position="358"/>
        <end position="376"/>
    </location>
</feature>
<evidence type="ECO:0000313" key="5">
    <source>
        <dbReference type="EMBL" id="KAJ8314821.1"/>
    </source>
</evidence>
<dbReference type="Gene3D" id="4.10.400.10">
    <property type="entry name" value="Low-density Lipoprotein Receptor"/>
    <property type="match status" value="1"/>
</dbReference>
<dbReference type="Pfam" id="PF00629">
    <property type="entry name" value="MAM"/>
    <property type="match status" value="1"/>
</dbReference>
<dbReference type="InterPro" id="IPR023415">
    <property type="entry name" value="LDLR_class-A_CS"/>
</dbReference>
<dbReference type="InterPro" id="IPR000998">
    <property type="entry name" value="MAM_dom"/>
</dbReference>
<dbReference type="Proteomes" id="UP001217089">
    <property type="component" value="Unassembled WGS sequence"/>
</dbReference>
<dbReference type="SUPFAM" id="SSF57424">
    <property type="entry name" value="LDL receptor-like module"/>
    <property type="match status" value="1"/>
</dbReference>
<keyword evidence="3" id="KW-0732">Signal</keyword>
<proteinExistence type="predicted"/>
<gene>
    <name evidence="5" type="ORF">KUTeg_006971</name>
</gene>
<dbReference type="InterPro" id="IPR036055">
    <property type="entry name" value="LDL_receptor-like_sf"/>
</dbReference>
<name>A0ABQ9FDW2_TEGGR</name>
<organism evidence="5 6">
    <name type="scientific">Tegillarca granosa</name>
    <name type="common">Malaysian cockle</name>
    <name type="synonym">Anadara granosa</name>
    <dbReference type="NCBI Taxonomy" id="220873"/>
    <lineage>
        <taxon>Eukaryota</taxon>
        <taxon>Metazoa</taxon>
        <taxon>Spiralia</taxon>
        <taxon>Lophotrochozoa</taxon>
        <taxon>Mollusca</taxon>
        <taxon>Bivalvia</taxon>
        <taxon>Autobranchia</taxon>
        <taxon>Pteriomorphia</taxon>
        <taxon>Arcoida</taxon>
        <taxon>Arcoidea</taxon>
        <taxon>Arcidae</taxon>
        <taxon>Tegillarca</taxon>
    </lineage>
</organism>
<dbReference type="SMART" id="SM00192">
    <property type="entry name" value="LDLa"/>
    <property type="match status" value="1"/>
</dbReference>
<dbReference type="SUPFAM" id="SSF49899">
    <property type="entry name" value="Concanavalin A-like lectins/glucanases"/>
    <property type="match status" value="2"/>
</dbReference>
<feature type="domain" description="MAM" evidence="4">
    <location>
        <begin position="394"/>
        <end position="551"/>
    </location>
</feature>
<keyword evidence="1 2" id="KW-1015">Disulfide bond</keyword>
<accession>A0ABQ9FDW2</accession>
<reference evidence="5 6" key="1">
    <citation type="submission" date="2022-12" db="EMBL/GenBank/DDBJ databases">
        <title>Chromosome-level genome of Tegillarca granosa.</title>
        <authorList>
            <person name="Kim J."/>
        </authorList>
    </citation>
    <scope>NUCLEOTIDE SEQUENCE [LARGE SCALE GENOMIC DNA]</scope>
    <source>
        <strain evidence="5">Teg-2019</strain>
        <tissue evidence="5">Adductor muscle</tissue>
    </source>
</reference>
<dbReference type="EMBL" id="JARBDR010000337">
    <property type="protein sequence ID" value="KAJ8314821.1"/>
    <property type="molecule type" value="Genomic_DNA"/>
</dbReference>
<comment type="caution">
    <text evidence="5">The sequence shown here is derived from an EMBL/GenBank/DDBJ whole genome shotgun (WGS) entry which is preliminary data.</text>
</comment>
<comment type="caution">
    <text evidence="2">Lacks conserved residue(s) required for the propagation of feature annotation.</text>
</comment>
<evidence type="ECO:0000256" key="1">
    <source>
        <dbReference type="ARBA" id="ARBA00023157"/>
    </source>
</evidence>
<feature type="chain" id="PRO_5046930657" description="MAM domain-containing protein" evidence="3">
    <location>
        <begin position="28"/>
        <end position="563"/>
    </location>
</feature>
<dbReference type="SMART" id="SM00137">
    <property type="entry name" value="MAM"/>
    <property type="match status" value="1"/>
</dbReference>
<feature type="signal peptide" evidence="3">
    <location>
        <begin position="1"/>
        <end position="27"/>
    </location>
</feature>
<dbReference type="CDD" id="cd00112">
    <property type="entry name" value="LDLa"/>
    <property type="match status" value="1"/>
</dbReference>
<dbReference type="PROSITE" id="PS50060">
    <property type="entry name" value="MAM_2"/>
    <property type="match status" value="1"/>
</dbReference>
<feature type="disulfide bond" evidence="2">
    <location>
        <begin position="351"/>
        <end position="363"/>
    </location>
</feature>
<dbReference type="PROSITE" id="PS01209">
    <property type="entry name" value="LDLRA_1"/>
    <property type="match status" value="1"/>
</dbReference>
<sequence>MKCFILSQLNFINCCLILVFIVNFSAGNSSKSSDDLIFVVPTETVDFVRLTNDSSTSETYSDALSLHFKLPLTLNKLYGKFLKEVELRIPSEFLSDDVSFLNNKKASYRSKCSTSDERSVFLVTLSRKTKCWSLVTHFQDVPVGLSKNCTNDDICIDVSRIMSHLEWCNGSLLEDIYLDLTSCVNNDDILQRIRTKRHLNLTLLYSEPSCNFDDGCEWRNISSEGYSYLTDKKQGTYGKFIPRHHNYMFNLLSPVIYGSGYQCHLTFSILSGFAEVSLTIHSGSVNKTIFVYLATNSSHWERLDLPIGRVSEHFQVEIQVILPKFSSLSIDNVTFEHCSESEEKDDFKQKCKNDEFKCSTGLCVSKDKICDLVPDCLFSDDEENAECESIPVEGRCDFETTTCNWTMETISTDSNCNWNRRSITQLNNNKMPERTISKQAEGYVLYIQTTNCKQVQPLKSRIFPAFEPGNCEIKFSYSFEQVGELFLKMCYNKSITSDCVNLRTFPSIDHWKKISVVIPEPEKEFYLEFDTLPFIGYILLDNIIMTPDCFREKLTDPLVNPVA</sequence>
<dbReference type="Gene3D" id="2.60.120.200">
    <property type="match status" value="2"/>
</dbReference>